<gene>
    <name evidence="2" type="ORF">IMCC3135_18625</name>
</gene>
<evidence type="ECO:0000313" key="2">
    <source>
        <dbReference type="EMBL" id="ASJ73804.1"/>
    </source>
</evidence>
<dbReference type="PROSITE" id="PS51257">
    <property type="entry name" value="PROKAR_LIPOPROTEIN"/>
    <property type="match status" value="1"/>
</dbReference>
<dbReference type="Pfam" id="PF04214">
    <property type="entry name" value="DUF411"/>
    <property type="match status" value="1"/>
</dbReference>
<evidence type="ECO:0000313" key="3">
    <source>
        <dbReference type="Proteomes" id="UP000250079"/>
    </source>
</evidence>
<dbReference type="Proteomes" id="UP000250079">
    <property type="component" value="Chromosome"/>
</dbReference>
<feature type="chain" id="PRO_5016277087" description="Metal-binding protein" evidence="1">
    <location>
        <begin position="26"/>
        <end position="198"/>
    </location>
</feature>
<feature type="signal peptide" evidence="1">
    <location>
        <begin position="1"/>
        <end position="25"/>
    </location>
</feature>
<sequence length="198" mass="20893">MKKYCRSNVILVATAGLLLSLSACAQDTGSDAHQTVGELEAPAGSLDSSGALPEASVTALPVVSNSVAQLISAGSRPDVVVYKNASCSCCKDWVTYLEDEGFQVEAINHENLDQIKAQNGLHAPGLKSCHTALIDGYVVEGHVPVSDIERLLAERPDIVGLTAPGMPMRSPGMGSLIPDDYDVLAFRKDGSSRIFSSY</sequence>
<proteinExistence type="predicted"/>
<dbReference type="EMBL" id="CP018632">
    <property type="protein sequence ID" value="ASJ73804.1"/>
    <property type="molecule type" value="Genomic_DNA"/>
</dbReference>
<dbReference type="KEGG" id="gai:IMCC3135_18625"/>
<reference evidence="2 3" key="1">
    <citation type="submission" date="2016-12" db="EMBL/GenBank/DDBJ databases">
        <authorList>
            <person name="Song W.-J."/>
            <person name="Kurnit D.M."/>
        </authorList>
    </citation>
    <scope>NUCLEOTIDE SEQUENCE [LARGE SCALE GENOMIC DNA]</scope>
    <source>
        <strain evidence="2 3">IMCC3135</strain>
    </source>
</reference>
<dbReference type="RefSeq" id="WP_088918936.1">
    <property type="nucleotide sequence ID" value="NZ_CP018632.1"/>
</dbReference>
<dbReference type="OrthoDB" id="14727at2"/>
<keyword evidence="1" id="KW-0732">Signal</keyword>
<name>A0A2Z2P2B4_9GAMM</name>
<accession>A0A2Z2P2B4</accession>
<organism evidence="2 3">
    <name type="scientific">Granulosicoccus antarcticus IMCC3135</name>
    <dbReference type="NCBI Taxonomy" id="1192854"/>
    <lineage>
        <taxon>Bacteria</taxon>
        <taxon>Pseudomonadati</taxon>
        <taxon>Pseudomonadota</taxon>
        <taxon>Gammaproteobacteria</taxon>
        <taxon>Chromatiales</taxon>
        <taxon>Granulosicoccaceae</taxon>
        <taxon>Granulosicoccus</taxon>
    </lineage>
</organism>
<protein>
    <recommendedName>
        <fullName evidence="4">Metal-binding protein</fullName>
    </recommendedName>
</protein>
<dbReference type="SUPFAM" id="SSF52833">
    <property type="entry name" value="Thioredoxin-like"/>
    <property type="match status" value="1"/>
</dbReference>
<evidence type="ECO:0000256" key="1">
    <source>
        <dbReference type="SAM" id="SignalP"/>
    </source>
</evidence>
<dbReference type="InterPro" id="IPR007332">
    <property type="entry name" value="DUF411"/>
</dbReference>
<dbReference type="AlphaFoldDB" id="A0A2Z2P2B4"/>
<evidence type="ECO:0008006" key="4">
    <source>
        <dbReference type="Google" id="ProtNLM"/>
    </source>
</evidence>
<keyword evidence="3" id="KW-1185">Reference proteome</keyword>
<dbReference type="InterPro" id="IPR036249">
    <property type="entry name" value="Thioredoxin-like_sf"/>
</dbReference>